<comment type="similarity">
    <text evidence="7">Belongs to the tRNA(Ile)-lysidine synthase family.</text>
</comment>
<dbReference type="PANTHER" id="PTHR43033:SF1">
    <property type="entry name" value="TRNA(ILE)-LYSIDINE SYNTHASE-RELATED"/>
    <property type="match status" value="1"/>
</dbReference>
<reference evidence="10" key="1">
    <citation type="submission" date="2021-04" db="EMBL/GenBank/DDBJ databases">
        <title>Luteolibacter sp. 32A isolated from the skin of an Anderson's salamander (Ambystoma andersonii).</title>
        <authorList>
            <person name="Spergser J."/>
            <person name="Busse H.-J."/>
        </authorList>
    </citation>
    <scope>NUCLEOTIDE SEQUENCE</scope>
    <source>
        <strain evidence="10">32A</strain>
    </source>
</reference>
<feature type="domain" description="tRNA(Ile)-lysidine synthase substrate-binding" evidence="9">
    <location>
        <begin position="249"/>
        <end position="313"/>
    </location>
</feature>
<dbReference type="InterPro" id="IPR011063">
    <property type="entry name" value="TilS/TtcA_N"/>
</dbReference>
<feature type="binding site" evidence="7">
    <location>
        <begin position="24"/>
        <end position="29"/>
    </location>
    <ligand>
        <name>ATP</name>
        <dbReference type="ChEBI" id="CHEBI:30616"/>
    </ligand>
</feature>
<gene>
    <name evidence="7 10" type="primary">tilS</name>
    <name evidence="10" type="ORF">KBB96_19295</name>
</gene>
<evidence type="ECO:0000259" key="9">
    <source>
        <dbReference type="Pfam" id="PF09179"/>
    </source>
</evidence>
<evidence type="ECO:0000256" key="6">
    <source>
        <dbReference type="ARBA" id="ARBA00048539"/>
    </source>
</evidence>
<keyword evidence="2 7" id="KW-0436">Ligase</keyword>
<keyword evidence="11" id="KW-1185">Reference proteome</keyword>
<sequence>MPYVPEIPWLKETPHAQKFLVGVSGGADSVALLHLLLNAGLRKLVVCHLNHGLRGQTASLDAGFVAELCAAHGLACEIDTEDVAALAESSGKSFETAGREARHRFFAACAKRHRCPRVLLAHHADDRAETVLWNLLRGSYGAKGMREHQTITVEGRELELIRPLLGVRRWELRRYLHELDLPWREDASNAEPITARNRLRHEAIPQLSLISGRDVVPSLWRAADAGEDQDEILGWALDKAKVLDPQGRLHVPAMRELPPALQRAAIFRFLHSNGIGDLDRELLKQAAALLEPENKSTCVNLPGGRHLRRRGGRMVVE</sequence>
<keyword evidence="5 7" id="KW-0067">ATP-binding</keyword>
<evidence type="ECO:0000256" key="7">
    <source>
        <dbReference type="HAMAP-Rule" id="MF_01161"/>
    </source>
</evidence>
<evidence type="ECO:0000256" key="4">
    <source>
        <dbReference type="ARBA" id="ARBA00022741"/>
    </source>
</evidence>
<dbReference type="GO" id="GO:0006400">
    <property type="term" value="P:tRNA modification"/>
    <property type="evidence" value="ECO:0007669"/>
    <property type="project" value="UniProtKB-UniRule"/>
</dbReference>
<dbReference type="GO" id="GO:0005524">
    <property type="term" value="F:ATP binding"/>
    <property type="evidence" value="ECO:0007669"/>
    <property type="project" value="UniProtKB-UniRule"/>
</dbReference>
<comment type="function">
    <text evidence="7">Ligates lysine onto the cytidine present at position 34 of the AUA codon-specific tRNA(Ile) that contains the anticodon CAU, in an ATP-dependent manner. Cytidine is converted to lysidine, thus changing the amino acid specificity of the tRNA from methionine to isoleucine.</text>
</comment>
<feature type="domain" description="tRNA(Ile)-lysidine/2-thiocytidine synthase N-terminal" evidence="8">
    <location>
        <begin position="18"/>
        <end position="202"/>
    </location>
</feature>
<comment type="subcellular location">
    <subcellularLocation>
        <location evidence="7">Cytoplasm</location>
    </subcellularLocation>
</comment>
<keyword evidence="1 7" id="KW-0963">Cytoplasm</keyword>
<dbReference type="EC" id="6.3.4.19" evidence="7"/>
<dbReference type="NCBIfam" id="TIGR02432">
    <property type="entry name" value="lysidine_TilS_N"/>
    <property type="match status" value="1"/>
</dbReference>
<proteinExistence type="inferred from homology"/>
<dbReference type="SUPFAM" id="SSF52402">
    <property type="entry name" value="Adenine nucleotide alpha hydrolases-like"/>
    <property type="match status" value="1"/>
</dbReference>
<dbReference type="AlphaFoldDB" id="A0A975G7X1"/>
<dbReference type="Gene3D" id="3.40.50.620">
    <property type="entry name" value="HUPs"/>
    <property type="match status" value="1"/>
</dbReference>
<dbReference type="Proteomes" id="UP000676169">
    <property type="component" value="Chromosome"/>
</dbReference>
<dbReference type="GO" id="GO:0032267">
    <property type="term" value="F:tRNA(Ile)-lysidine synthase activity"/>
    <property type="evidence" value="ECO:0007669"/>
    <property type="project" value="UniProtKB-EC"/>
</dbReference>
<evidence type="ECO:0000256" key="5">
    <source>
        <dbReference type="ARBA" id="ARBA00022840"/>
    </source>
</evidence>
<dbReference type="EMBL" id="CP073100">
    <property type="protein sequence ID" value="QUE50989.1"/>
    <property type="molecule type" value="Genomic_DNA"/>
</dbReference>
<dbReference type="HAMAP" id="MF_01161">
    <property type="entry name" value="tRNA_Ile_lys_synt"/>
    <property type="match status" value="1"/>
</dbReference>
<dbReference type="KEGG" id="lamb:KBB96_19295"/>
<dbReference type="InterPro" id="IPR015262">
    <property type="entry name" value="tRNA_Ile_lys_synt_subst-bd"/>
</dbReference>
<evidence type="ECO:0000313" key="11">
    <source>
        <dbReference type="Proteomes" id="UP000676169"/>
    </source>
</evidence>
<dbReference type="GO" id="GO:0005737">
    <property type="term" value="C:cytoplasm"/>
    <property type="evidence" value="ECO:0007669"/>
    <property type="project" value="UniProtKB-SubCell"/>
</dbReference>
<dbReference type="Pfam" id="PF09179">
    <property type="entry name" value="TilS"/>
    <property type="match status" value="1"/>
</dbReference>
<dbReference type="Pfam" id="PF01171">
    <property type="entry name" value="ATP_bind_3"/>
    <property type="match status" value="1"/>
</dbReference>
<organism evidence="10 11">
    <name type="scientific">Luteolibacter ambystomatis</name>
    <dbReference type="NCBI Taxonomy" id="2824561"/>
    <lineage>
        <taxon>Bacteria</taxon>
        <taxon>Pseudomonadati</taxon>
        <taxon>Verrucomicrobiota</taxon>
        <taxon>Verrucomicrobiia</taxon>
        <taxon>Verrucomicrobiales</taxon>
        <taxon>Verrucomicrobiaceae</taxon>
        <taxon>Luteolibacter</taxon>
    </lineage>
</organism>
<dbReference type="SUPFAM" id="SSF82829">
    <property type="entry name" value="MesJ substrate recognition domain-like"/>
    <property type="match status" value="1"/>
</dbReference>
<dbReference type="InterPro" id="IPR012094">
    <property type="entry name" value="tRNA_Ile_lys_synt"/>
</dbReference>
<keyword evidence="3 7" id="KW-0819">tRNA processing</keyword>
<accession>A0A975G7X1</accession>
<dbReference type="PANTHER" id="PTHR43033">
    <property type="entry name" value="TRNA(ILE)-LYSIDINE SYNTHASE-RELATED"/>
    <property type="match status" value="1"/>
</dbReference>
<comment type="catalytic activity">
    <reaction evidence="6 7">
        <text>cytidine(34) in tRNA(Ile2) + L-lysine + ATP = lysidine(34) in tRNA(Ile2) + AMP + diphosphate + H(+)</text>
        <dbReference type="Rhea" id="RHEA:43744"/>
        <dbReference type="Rhea" id="RHEA-COMP:10625"/>
        <dbReference type="Rhea" id="RHEA-COMP:10670"/>
        <dbReference type="ChEBI" id="CHEBI:15378"/>
        <dbReference type="ChEBI" id="CHEBI:30616"/>
        <dbReference type="ChEBI" id="CHEBI:32551"/>
        <dbReference type="ChEBI" id="CHEBI:33019"/>
        <dbReference type="ChEBI" id="CHEBI:82748"/>
        <dbReference type="ChEBI" id="CHEBI:83665"/>
        <dbReference type="ChEBI" id="CHEBI:456215"/>
        <dbReference type="EC" id="6.3.4.19"/>
    </reaction>
</comment>
<evidence type="ECO:0000256" key="2">
    <source>
        <dbReference type="ARBA" id="ARBA00022598"/>
    </source>
</evidence>
<evidence type="ECO:0000256" key="3">
    <source>
        <dbReference type="ARBA" id="ARBA00022694"/>
    </source>
</evidence>
<dbReference type="CDD" id="cd01992">
    <property type="entry name" value="TilS_N"/>
    <property type="match status" value="1"/>
</dbReference>
<protein>
    <recommendedName>
        <fullName evidence="7">tRNA(Ile)-lysidine synthase</fullName>
        <ecNumber evidence="7">6.3.4.19</ecNumber>
    </recommendedName>
    <alternativeName>
        <fullName evidence="7">tRNA(Ile)-2-lysyl-cytidine synthase</fullName>
    </alternativeName>
    <alternativeName>
        <fullName evidence="7">tRNA(Ile)-lysidine synthetase</fullName>
    </alternativeName>
</protein>
<evidence type="ECO:0000259" key="8">
    <source>
        <dbReference type="Pfam" id="PF01171"/>
    </source>
</evidence>
<name>A0A975G7X1_9BACT</name>
<dbReference type="RefSeq" id="WP_211631128.1">
    <property type="nucleotide sequence ID" value="NZ_CP073100.1"/>
</dbReference>
<evidence type="ECO:0000313" key="10">
    <source>
        <dbReference type="EMBL" id="QUE50989.1"/>
    </source>
</evidence>
<keyword evidence="4 7" id="KW-0547">Nucleotide-binding</keyword>
<evidence type="ECO:0000256" key="1">
    <source>
        <dbReference type="ARBA" id="ARBA00022490"/>
    </source>
</evidence>
<dbReference type="InterPro" id="IPR012795">
    <property type="entry name" value="tRNA_Ile_lys_synt_N"/>
</dbReference>
<dbReference type="InterPro" id="IPR014729">
    <property type="entry name" value="Rossmann-like_a/b/a_fold"/>
</dbReference>
<comment type="domain">
    <text evidence="7">The N-terminal region contains the highly conserved SGGXDS motif, predicted to be a P-loop motif involved in ATP binding.</text>
</comment>